<protein>
    <submittedName>
        <fullName evidence="3">Uncharacterized protein</fullName>
    </submittedName>
</protein>
<feature type="transmembrane region" description="Helical" evidence="2">
    <location>
        <begin position="312"/>
        <end position="331"/>
    </location>
</feature>
<dbReference type="Proteomes" id="UP000253919">
    <property type="component" value="Unassembled WGS sequence"/>
</dbReference>
<evidence type="ECO:0000313" key="3">
    <source>
        <dbReference type="EMBL" id="RDC62881.1"/>
    </source>
</evidence>
<comment type="caution">
    <text evidence="3">The sequence shown here is derived from an EMBL/GenBank/DDBJ whole genome shotgun (WGS) entry which is preliminary data.</text>
</comment>
<dbReference type="EMBL" id="QASA01000001">
    <property type="protein sequence ID" value="RDC62881.1"/>
    <property type="molecule type" value="Genomic_DNA"/>
</dbReference>
<keyword evidence="1" id="KW-0175">Coiled coil</keyword>
<evidence type="ECO:0000256" key="2">
    <source>
        <dbReference type="SAM" id="Phobius"/>
    </source>
</evidence>
<gene>
    <name evidence="3" type="ORF">AHMF7616_01480</name>
</gene>
<keyword evidence="2" id="KW-0472">Membrane</keyword>
<keyword evidence="2" id="KW-1133">Transmembrane helix</keyword>
<reference evidence="3 4" key="1">
    <citation type="submission" date="2018-04" db="EMBL/GenBank/DDBJ databases">
        <title>Adhaeribacter sp. HMF7616 genome sequencing and assembly.</title>
        <authorList>
            <person name="Kang H."/>
            <person name="Kang J."/>
            <person name="Cha I."/>
            <person name="Kim H."/>
            <person name="Joh K."/>
        </authorList>
    </citation>
    <scope>NUCLEOTIDE SEQUENCE [LARGE SCALE GENOMIC DNA]</scope>
    <source>
        <strain evidence="3 4">HMF7616</strain>
    </source>
</reference>
<organism evidence="3 4">
    <name type="scientific">Adhaeribacter pallidiroseus</name>
    <dbReference type="NCBI Taxonomy" id="2072847"/>
    <lineage>
        <taxon>Bacteria</taxon>
        <taxon>Pseudomonadati</taxon>
        <taxon>Bacteroidota</taxon>
        <taxon>Cytophagia</taxon>
        <taxon>Cytophagales</taxon>
        <taxon>Hymenobacteraceae</taxon>
        <taxon>Adhaeribacter</taxon>
    </lineage>
</organism>
<dbReference type="RefSeq" id="WP_115372270.1">
    <property type="nucleotide sequence ID" value="NZ_QASA01000001.1"/>
</dbReference>
<dbReference type="OrthoDB" id="9808948at2"/>
<proteinExistence type="predicted"/>
<feature type="transmembrane region" description="Helical" evidence="2">
    <location>
        <begin position="282"/>
        <end position="306"/>
    </location>
</feature>
<dbReference type="AlphaFoldDB" id="A0A369QD99"/>
<evidence type="ECO:0000313" key="4">
    <source>
        <dbReference type="Proteomes" id="UP000253919"/>
    </source>
</evidence>
<evidence type="ECO:0000256" key="1">
    <source>
        <dbReference type="SAM" id="Coils"/>
    </source>
</evidence>
<keyword evidence="2" id="KW-0812">Transmembrane</keyword>
<keyword evidence="4" id="KW-1185">Reference proteome</keyword>
<feature type="coiled-coil region" evidence="1">
    <location>
        <begin position="182"/>
        <end position="234"/>
    </location>
</feature>
<feature type="transmembrane region" description="Helical" evidence="2">
    <location>
        <begin position="241"/>
        <end position="261"/>
    </location>
</feature>
<accession>A0A369QD99</accession>
<sequence>MNNKYLALFLVFISLFYKSYSQVTGNSQTKNDDQSRTLLLTKIEGINEQINDKKADRKEIKNIADDINITLTSFDQIIKPDVDNNELSRLQTELNKTRKISKVEQIYYLFIANFRPLSARFTSISKQNNNLELQNLVSTISNRLGEYDPYRIINMGISLNDEVADSDIDELNISKINATYTRDNYLKLKSELKEQIQNIKSSLDKQIKTLDDEISALNNERFSLQDQIEKKAETDETIFKWGFPVFIIFILLIYLIPLLLFKYRNVQQSDSTSGDVTIYSAIYGAGLVTEIITVFLLTSTILLLGLTDKLNSEILGTLIGGISGFVLGRAVQKKSSTP</sequence>
<name>A0A369QD99_9BACT</name>